<comment type="caution">
    <text evidence="2">The sequence shown here is derived from an EMBL/GenBank/DDBJ whole genome shotgun (WGS) entry which is preliminary data.</text>
</comment>
<dbReference type="SUPFAM" id="SSF54427">
    <property type="entry name" value="NTF2-like"/>
    <property type="match status" value="1"/>
</dbReference>
<accession>A0ABV1K5M0</accession>
<dbReference type="InterPro" id="IPR037401">
    <property type="entry name" value="SnoaL-like"/>
</dbReference>
<dbReference type="CDD" id="cd00531">
    <property type="entry name" value="NTF2_like"/>
    <property type="match status" value="1"/>
</dbReference>
<proteinExistence type="predicted"/>
<name>A0ABV1K5M0_9PSEU</name>
<dbReference type="InterPro" id="IPR032710">
    <property type="entry name" value="NTF2-like_dom_sf"/>
</dbReference>
<evidence type="ECO:0000313" key="2">
    <source>
        <dbReference type="EMBL" id="MEQ3549758.1"/>
    </source>
</evidence>
<reference evidence="2 3" key="1">
    <citation type="submission" date="2024-03" db="EMBL/GenBank/DDBJ databases">
        <title>Draft genome sequence of Pseudonocardia nematodicida JCM 31783.</title>
        <authorList>
            <person name="Butdee W."/>
            <person name="Duangmal K."/>
        </authorList>
    </citation>
    <scope>NUCLEOTIDE SEQUENCE [LARGE SCALE GENOMIC DNA]</scope>
    <source>
        <strain evidence="2 3">JCM 31783</strain>
    </source>
</reference>
<dbReference type="EMBL" id="JBEDNQ010000002">
    <property type="protein sequence ID" value="MEQ3549758.1"/>
    <property type="molecule type" value="Genomic_DNA"/>
</dbReference>
<evidence type="ECO:0000313" key="3">
    <source>
        <dbReference type="Proteomes" id="UP001494902"/>
    </source>
</evidence>
<protein>
    <submittedName>
        <fullName evidence="2">Nuclear transport factor 2 family protein</fullName>
    </submittedName>
</protein>
<sequence>MEVVGIMIEDVASLSRRVQYMEDVDALRTAWHRFMSLFDRGGAHAEIAAMFAEDAVFESCGSDNGDRAWHGRASIESGFLRVVSPVRPSDDERVHSGHHGTTHEVRVDGDAGLVEGRFLELTGRGPGTVLAVAGTHTIFFRREGRGWLIRHLVIRIDFCSQLDVVEPRTAFLGKPPS</sequence>
<keyword evidence="3" id="KW-1185">Reference proteome</keyword>
<gene>
    <name evidence="2" type="ORF">WIS52_04685</name>
</gene>
<feature type="domain" description="SnoaL-like" evidence="1">
    <location>
        <begin position="20"/>
        <end position="152"/>
    </location>
</feature>
<dbReference type="Pfam" id="PF13577">
    <property type="entry name" value="SnoaL_4"/>
    <property type="match status" value="1"/>
</dbReference>
<evidence type="ECO:0000259" key="1">
    <source>
        <dbReference type="Pfam" id="PF13577"/>
    </source>
</evidence>
<dbReference type="Gene3D" id="3.10.450.50">
    <property type="match status" value="1"/>
</dbReference>
<dbReference type="Proteomes" id="UP001494902">
    <property type="component" value="Unassembled WGS sequence"/>
</dbReference>
<dbReference type="RefSeq" id="WP_349296855.1">
    <property type="nucleotide sequence ID" value="NZ_JBEDNQ010000002.1"/>
</dbReference>
<organism evidence="2 3">
    <name type="scientific">Pseudonocardia nematodicida</name>
    <dbReference type="NCBI Taxonomy" id="1206997"/>
    <lineage>
        <taxon>Bacteria</taxon>
        <taxon>Bacillati</taxon>
        <taxon>Actinomycetota</taxon>
        <taxon>Actinomycetes</taxon>
        <taxon>Pseudonocardiales</taxon>
        <taxon>Pseudonocardiaceae</taxon>
        <taxon>Pseudonocardia</taxon>
    </lineage>
</organism>